<evidence type="ECO:0000256" key="9">
    <source>
        <dbReference type="ARBA" id="ARBA00023242"/>
    </source>
</evidence>
<dbReference type="PANTHER" id="PTHR11630:SF46">
    <property type="entry name" value="DNA REPLICATION LICENSING FACTOR MCM3-RELATED"/>
    <property type="match status" value="1"/>
</dbReference>
<dbReference type="InterPro" id="IPR008046">
    <property type="entry name" value="Mcm3"/>
</dbReference>
<dbReference type="GO" id="GO:0003697">
    <property type="term" value="F:single-stranded DNA binding"/>
    <property type="evidence" value="ECO:0007669"/>
    <property type="project" value="TreeGrafter"/>
</dbReference>
<dbReference type="InterPro" id="IPR033762">
    <property type="entry name" value="MCM_OB"/>
</dbReference>
<dbReference type="Gene3D" id="3.40.50.300">
    <property type="entry name" value="P-loop containing nucleotide triphosphate hydrolases"/>
    <property type="match status" value="1"/>
</dbReference>
<name>A0A0D2WLB7_CAPO3</name>
<dbReference type="PRINTS" id="PR01659">
    <property type="entry name" value="MCMPROTEIN3"/>
</dbReference>
<dbReference type="GO" id="GO:0042555">
    <property type="term" value="C:MCM complex"/>
    <property type="evidence" value="ECO:0007669"/>
    <property type="project" value="UniProtKB-UniRule"/>
</dbReference>
<dbReference type="Gene3D" id="2.40.50.140">
    <property type="entry name" value="Nucleic acid-binding proteins"/>
    <property type="match status" value="1"/>
</dbReference>
<protein>
    <recommendedName>
        <fullName evidence="11">DNA replication licensing factor MCM3</fullName>
        <ecNumber evidence="11">3.6.4.12</ecNumber>
    </recommendedName>
</protein>
<evidence type="ECO:0000256" key="12">
    <source>
        <dbReference type="SAM" id="MobiDB-lite"/>
    </source>
</evidence>
<comment type="subcellular location">
    <subcellularLocation>
        <location evidence="1 11">Nucleus</location>
    </subcellularLocation>
</comment>
<dbReference type="GO" id="GO:0000727">
    <property type="term" value="P:double-strand break repair via break-induced replication"/>
    <property type="evidence" value="ECO:0007669"/>
    <property type="project" value="TreeGrafter"/>
</dbReference>
<dbReference type="InParanoid" id="A0A0D2WLB7"/>
<dbReference type="InterPro" id="IPR012340">
    <property type="entry name" value="NA-bd_OB-fold"/>
</dbReference>
<dbReference type="InterPro" id="IPR001208">
    <property type="entry name" value="MCM_dom"/>
</dbReference>
<keyword evidence="5 11" id="KW-0378">Hydrolase</keyword>
<dbReference type="GO" id="GO:0016887">
    <property type="term" value="F:ATP hydrolysis activity"/>
    <property type="evidence" value="ECO:0007669"/>
    <property type="project" value="RHEA"/>
</dbReference>
<proteinExistence type="inferred from homology"/>
<dbReference type="PhylomeDB" id="A0A0D2WLB7"/>
<evidence type="ECO:0000256" key="7">
    <source>
        <dbReference type="ARBA" id="ARBA00022840"/>
    </source>
</evidence>
<dbReference type="InterPro" id="IPR027925">
    <property type="entry name" value="MCM_N"/>
</dbReference>
<dbReference type="STRING" id="595528.A0A0D2WLB7"/>
<dbReference type="InterPro" id="IPR003593">
    <property type="entry name" value="AAA+_ATPase"/>
</dbReference>
<dbReference type="SMART" id="SM00382">
    <property type="entry name" value="AAA"/>
    <property type="match status" value="1"/>
</dbReference>
<feature type="compositionally biased region" description="Low complexity" evidence="12">
    <location>
        <begin position="838"/>
        <end position="855"/>
    </location>
</feature>
<evidence type="ECO:0000313" key="15">
    <source>
        <dbReference type="Proteomes" id="UP000008743"/>
    </source>
</evidence>
<dbReference type="Pfam" id="PF14551">
    <property type="entry name" value="MCM_N"/>
    <property type="match status" value="1"/>
</dbReference>
<keyword evidence="15" id="KW-1185">Reference proteome</keyword>
<dbReference type="GO" id="GO:0005524">
    <property type="term" value="F:ATP binding"/>
    <property type="evidence" value="ECO:0007669"/>
    <property type="project" value="UniProtKB-UniRule"/>
</dbReference>
<dbReference type="Pfam" id="PF17207">
    <property type="entry name" value="MCM_OB"/>
    <property type="match status" value="1"/>
</dbReference>
<dbReference type="FunCoup" id="A0A0D2WLB7">
    <property type="interactions" value="545"/>
</dbReference>
<dbReference type="Gene3D" id="2.20.28.10">
    <property type="match status" value="1"/>
</dbReference>
<feature type="region of interest" description="Disordered" evidence="12">
    <location>
        <begin position="667"/>
        <end position="747"/>
    </location>
</feature>
<evidence type="ECO:0000256" key="11">
    <source>
        <dbReference type="RuleBase" id="RU368061"/>
    </source>
</evidence>
<evidence type="ECO:0000256" key="4">
    <source>
        <dbReference type="ARBA" id="ARBA00022741"/>
    </source>
</evidence>
<feature type="compositionally biased region" description="Basic and acidic residues" evidence="12">
    <location>
        <begin position="667"/>
        <end position="681"/>
    </location>
</feature>
<dbReference type="InterPro" id="IPR027417">
    <property type="entry name" value="P-loop_NTPase"/>
</dbReference>
<evidence type="ECO:0000256" key="2">
    <source>
        <dbReference type="ARBA" id="ARBA00008010"/>
    </source>
</evidence>
<dbReference type="InterPro" id="IPR031327">
    <property type="entry name" value="MCM"/>
</dbReference>
<dbReference type="InterPro" id="IPR041562">
    <property type="entry name" value="MCM_lid"/>
</dbReference>
<feature type="compositionally biased region" description="Polar residues" evidence="12">
    <location>
        <begin position="707"/>
        <end position="722"/>
    </location>
</feature>
<evidence type="ECO:0000256" key="5">
    <source>
        <dbReference type="ARBA" id="ARBA00022801"/>
    </source>
</evidence>
<evidence type="ECO:0000256" key="6">
    <source>
        <dbReference type="ARBA" id="ARBA00022806"/>
    </source>
</evidence>
<dbReference type="OrthoDB" id="1882346at2759"/>
<dbReference type="Gene3D" id="3.30.1640.10">
    <property type="entry name" value="mini-chromosome maintenance (MCM) complex, chain A, domain 1"/>
    <property type="match status" value="1"/>
</dbReference>
<dbReference type="SUPFAM" id="SSF52540">
    <property type="entry name" value="P-loop containing nucleoside triphosphate hydrolases"/>
    <property type="match status" value="1"/>
</dbReference>
<dbReference type="Pfam" id="PF00493">
    <property type="entry name" value="MCM"/>
    <property type="match status" value="1"/>
</dbReference>
<keyword evidence="9 11" id="KW-0539">Nucleus</keyword>
<dbReference type="PANTHER" id="PTHR11630">
    <property type="entry name" value="DNA REPLICATION LICENSING FACTOR MCM FAMILY MEMBER"/>
    <property type="match status" value="1"/>
</dbReference>
<keyword evidence="6 11" id="KW-0347">Helicase</keyword>
<feature type="region of interest" description="Disordered" evidence="12">
    <location>
        <begin position="776"/>
        <end position="902"/>
    </location>
</feature>
<dbReference type="Pfam" id="PF17855">
    <property type="entry name" value="MCM_lid"/>
    <property type="match status" value="1"/>
</dbReference>
<reference evidence="15" key="1">
    <citation type="submission" date="2011-02" db="EMBL/GenBank/DDBJ databases">
        <title>The Genome Sequence of Capsaspora owczarzaki ATCC 30864.</title>
        <authorList>
            <person name="Russ C."/>
            <person name="Cuomo C."/>
            <person name="Burger G."/>
            <person name="Gray M.W."/>
            <person name="Holland P.W.H."/>
            <person name="King N."/>
            <person name="Lang F.B.F."/>
            <person name="Roger A.J."/>
            <person name="Ruiz-Trillo I."/>
            <person name="Young S.K."/>
            <person name="Zeng Q."/>
            <person name="Gargeya S."/>
            <person name="Alvarado L."/>
            <person name="Berlin A."/>
            <person name="Chapman S.B."/>
            <person name="Chen Z."/>
            <person name="Freedman E."/>
            <person name="Gellesch M."/>
            <person name="Goldberg J."/>
            <person name="Griggs A."/>
            <person name="Gujja S."/>
            <person name="Heilman E."/>
            <person name="Heiman D."/>
            <person name="Howarth C."/>
            <person name="Mehta T."/>
            <person name="Neiman D."/>
            <person name="Pearson M."/>
            <person name="Roberts A."/>
            <person name="Saif S."/>
            <person name="Shea T."/>
            <person name="Shenoy N."/>
            <person name="Sisk P."/>
            <person name="Stolte C."/>
            <person name="Sykes S."/>
            <person name="White J."/>
            <person name="Yandava C."/>
            <person name="Haas B."/>
            <person name="Nusbaum C."/>
            <person name="Birren B."/>
        </authorList>
    </citation>
    <scope>NUCLEOTIDE SEQUENCE</scope>
    <source>
        <strain evidence="15">ATCC 30864</strain>
    </source>
</reference>
<dbReference type="GO" id="GO:0006271">
    <property type="term" value="P:DNA strand elongation involved in DNA replication"/>
    <property type="evidence" value="ECO:0007669"/>
    <property type="project" value="TreeGrafter"/>
</dbReference>
<sequence>MAALNDVVQQELNEMRVQIVQLLDGTGSTGGNYLDRIHHMIDKRDTRLIININDIRAARPEIAQRLSREPITVIPVFEAALKEVVQSVDNVFFNDNPLLSVGFEGSFGSHQVTPRGLTANFVGHLVCIEGIVTKCSLVRPKLVRSVHYCPATKHTLTKEYRDATSFNGLPTGGTYLREDPNGNPLETEFGMCTYIDHQTVGIQEMPESAPAGQLPRSVDVILDNDLVDRVKPGDRVQIIGAYRVLPNKQGSETSAIFRTIVIGNHIRLLSKEIIQPLVTEQDVLAIKRLAKQRSKDIFSLLARSLAPSIYGHEYIKKGLLCLLLGGQEKNLSTGGHIRGDINMMLVGDPSTAKSQVLRFALQIAPLAIATTGRGSSGVGLTAAVTSDAETGERRLEAGAMVLADRGIVCIDEFDKMSDVDRVAIHEVMEQQTVTIAKAGIHTTLNARCSVIAAANPIYGQYRAETSPQDNIALPDSLLSRFDLLFIVLDAMNPTHDSHIAEHVLRMHRYRRPGEADGEALSLSSDSTAALLHYDLEDRQANAANNPDGRDGIFEKHNAQLRGKQTQEILTISFIKKYLQYAKARVQPVLTQAAADFIAYEYSLLRASESEERKTLPVTARTLEAMIRLATAHAKARLSREVTADDAAEAYNILKFCLIGVGPDADSQKAKLERDARAMRGEDEGDDDDDGDDGADGRDGGNGGGSTRGSVYSGRSTRTSRSNVDFRGMDSALESTSDDGKWKAPSTPMRAKDAFIKTLRAQDEAIAMAAAADAAEEDLRRELEQQQQADDEATASGSTRSSRRSAPASPASIISSSRGSRKRVAEDAEDDDEIPPTPRSARGSPRSKAAAPSPASARKRARSTEEASQEAEDDDDEEIDATPQRAGPSKRVAPQSSSPRKRIQVSDARLDVFMRDLDNIFMQLNSTFIDLEVVYQRLVGKSRPAWTDDEIGACLDRLVASEKLMLSEDKVFRL</sequence>
<accession>A0A0D2WLB7</accession>
<evidence type="ECO:0000259" key="13">
    <source>
        <dbReference type="PROSITE" id="PS50051"/>
    </source>
</evidence>
<gene>
    <name evidence="14" type="ORF">CAOG_001884</name>
</gene>
<comment type="subunit">
    <text evidence="11">Component of the MCM2-7 complex.</text>
</comment>
<dbReference type="EC" id="3.6.4.12" evidence="11"/>
<dbReference type="PROSITE" id="PS00847">
    <property type="entry name" value="MCM_1"/>
    <property type="match status" value="1"/>
</dbReference>
<dbReference type="Proteomes" id="UP000008743">
    <property type="component" value="Unassembled WGS sequence"/>
</dbReference>
<dbReference type="EMBL" id="KE346361">
    <property type="protein sequence ID" value="KJE90588.1"/>
    <property type="molecule type" value="Genomic_DNA"/>
</dbReference>
<comment type="function">
    <text evidence="11">Acts as component of the MCM2-7 complex (MCM complex) which is the replicative helicase essential for 'once per cell cycle' DNA replication initiation and elongation in eukaryotic cells. The active ATPase sites in the MCM2-7 ring are formed through the interaction surfaces of two neighboring subunits such that a critical structure of a conserved arginine finger motif is provided in trans relative to the ATP-binding site of the Walker A box of the adjacent subunit. The six ATPase active sites, however, are likely to contribute differentially to the complex helicase activity.</text>
</comment>
<feature type="domain" description="MCM C-terminal AAA(+) ATPase" evidence="13">
    <location>
        <begin position="297"/>
        <end position="503"/>
    </location>
</feature>
<dbReference type="SMART" id="SM00350">
    <property type="entry name" value="MCM"/>
    <property type="match status" value="1"/>
</dbReference>
<dbReference type="InterPro" id="IPR018525">
    <property type="entry name" value="MCM_CS"/>
</dbReference>
<dbReference type="RefSeq" id="XP_004364752.2">
    <property type="nucleotide sequence ID" value="XM_004364695.2"/>
</dbReference>
<evidence type="ECO:0000256" key="10">
    <source>
        <dbReference type="RuleBase" id="RU004070"/>
    </source>
</evidence>
<keyword evidence="8 10" id="KW-0238">DNA-binding</keyword>
<dbReference type="PROSITE" id="PS50051">
    <property type="entry name" value="MCM_2"/>
    <property type="match status" value="1"/>
</dbReference>
<dbReference type="GO" id="GO:1902975">
    <property type="term" value="P:mitotic DNA replication initiation"/>
    <property type="evidence" value="ECO:0007669"/>
    <property type="project" value="TreeGrafter"/>
</dbReference>
<feature type="compositionally biased region" description="Low complexity" evidence="12">
    <location>
        <begin position="793"/>
        <end position="817"/>
    </location>
</feature>
<dbReference type="GO" id="GO:0005634">
    <property type="term" value="C:nucleus"/>
    <property type="evidence" value="ECO:0007669"/>
    <property type="project" value="UniProtKB-SubCell"/>
</dbReference>
<comment type="catalytic activity">
    <reaction evidence="11">
        <text>ATP + H2O = ADP + phosphate + H(+)</text>
        <dbReference type="Rhea" id="RHEA:13065"/>
        <dbReference type="ChEBI" id="CHEBI:15377"/>
        <dbReference type="ChEBI" id="CHEBI:15378"/>
        <dbReference type="ChEBI" id="CHEBI:30616"/>
        <dbReference type="ChEBI" id="CHEBI:43474"/>
        <dbReference type="ChEBI" id="CHEBI:456216"/>
        <dbReference type="EC" id="3.6.4.12"/>
    </reaction>
</comment>
<dbReference type="PRINTS" id="PR01657">
    <property type="entry name" value="MCMFAMILY"/>
</dbReference>
<evidence type="ECO:0000256" key="8">
    <source>
        <dbReference type="ARBA" id="ARBA00023125"/>
    </source>
</evidence>
<feature type="compositionally biased region" description="Acidic residues" evidence="12">
    <location>
        <begin position="866"/>
        <end position="879"/>
    </location>
</feature>
<comment type="similarity">
    <text evidence="2 10">Belongs to the MCM family.</text>
</comment>
<feature type="compositionally biased region" description="Acidic residues" evidence="12">
    <location>
        <begin position="682"/>
        <end position="693"/>
    </location>
</feature>
<dbReference type="GO" id="GO:0017116">
    <property type="term" value="F:single-stranded DNA helicase activity"/>
    <property type="evidence" value="ECO:0007669"/>
    <property type="project" value="TreeGrafter"/>
</dbReference>
<evidence type="ECO:0000256" key="3">
    <source>
        <dbReference type="ARBA" id="ARBA00022705"/>
    </source>
</evidence>
<keyword evidence="3 11" id="KW-0235">DNA replication</keyword>
<keyword evidence="7 10" id="KW-0067">ATP-binding</keyword>
<evidence type="ECO:0000256" key="1">
    <source>
        <dbReference type="ARBA" id="ARBA00004123"/>
    </source>
</evidence>
<dbReference type="AlphaFoldDB" id="A0A0D2WLB7"/>
<keyword evidence="4 10" id="KW-0547">Nucleotide-binding</keyword>
<organism evidence="14 15">
    <name type="scientific">Capsaspora owczarzaki (strain ATCC 30864)</name>
    <dbReference type="NCBI Taxonomy" id="595528"/>
    <lineage>
        <taxon>Eukaryota</taxon>
        <taxon>Filasterea</taxon>
        <taxon>Capsaspora</taxon>
    </lineage>
</organism>
<evidence type="ECO:0000313" key="14">
    <source>
        <dbReference type="EMBL" id="KJE90588.1"/>
    </source>
</evidence>
<dbReference type="SUPFAM" id="SSF50249">
    <property type="entry name" value="Nucleic acid-binding proteins"/>
    <property type="match status" value="1"/>
</dbReference>